<feature type="domain" description="HTH myb-type" evidence="9">
    <location>
        <begin position="62"/>
        <end position="116"/>
    </location>
</feature>
<dbReference type="RefSeq" id="XP_016480310.1">
    <property type="nucleotide sequence ID" value="XM_016624824.1"/>
</dbReference>
<dbReference type="Pfam" id="PF00249">
    <property type="entry name" value="Myb_DNA-binding"/>
    <property type="match status" value="2"/>
</dbReference>
<dbReference type="FunFam" id="1.10.10.60:FF:000231">
    <property type="entry name" value="Myb transcription factor"/>
    <property type="match status" value="1"/>
</dbReference>
<accession>A0A1S4AUR1</accession>
<dbReference type="AlphaFoldDB" id="A0A1S4AUR1"/>
<dbReference type="CDD" id="cd00167">
    <property type="entry name" value="SANT"/>
    <property type="match status" value="2"/>
</dbReference>
<sequence length="417" mass="47105">MGRAPCCEKVGLKRGRWTAEEDEILTKYIQTNGEGSWRSLPKNAGLLRCGKSCRLRWINYLRSDLRRGNITSEEEDIIIKLHATLGNRWSLIAAHLPGRTDNEIKNYWNSHLSRKVESLRIPSDEKLPQAVVDLAKKGTLNPIKCRVGKTSRPSVKKNKTFKKSSSSLSEPKQPKESSEPLNSIVPMPSTPNMEKEALSSTISSWLEGNNVMDSMQEEVANVAAPNPWSGSREAQSSLSSDSGMEWLEEIMPMVIADQDMDPNEFILTYLDNGQGESPEKVTNEAENNCGTTNRINERNNKDHVNKMVSSENTQLESSPESETVSINILKDVQENSNESKLLMEDSTVEWDWQEIADDMREVWSWEETGQDNMLINHSWPLWDNTGTEFTNEITVEMDSVLHSENPNHSALVAWLLS</sequence>
<dbReference type="GO" id="GO:0010597">
    <property type="term" value="P:green leaf volatile biosynthetic process"/>
    <property type="evidence" value="ECO:0007669"/>
    <property type="project" value="UniProtKB-ARBA"/>
</dbReference>
<dbReference type="KEGG" id="nta:107801493"/>
<evidence type="ECO:0000259" key="9">
    <source>
        <dbReference type="PROSITE" id="PS51294"/>
    </source>
</evidence>
<dbReference type="PaxDb" id="4097-A0A1S4AUR1"/>
<dbReference type="FunFam" id="1.10.10.60:FF:000121">
    <property type="entry name" value="Myb transcription factor"/>
    <property type="match status" value="1"/>
</dbReference>
<feature type="compositionally biased region" description="Basic residues" evidence="7">
    <location>
        <begin position="146"/>
        <end position="162"/>
    </location>
</feature>
<evidence type="ECO:0000259" key="8">
    <source>
        <dbReference type="PROSITE" id="PS50090"/>
    </source>
</evidence>
<protein>
    <submittedName>
        <fullName evidence="11">Transcription factor MYB12</fullName>
    </submittedName>
    <submittedName>
        <fullName evidence="11">Uncharacterized protein LOC107801493</fullName>
    </submittedName>
</protein>
<gene>
    <name evidence="11" type="primary">LOC107801493</name>
</gene>
<dbReference type="GO" id="GO:0045893">
    <property type="term" value="P:positive regulation of DNA-templated transcription"/>
    <property type="evidence" value="ECO:0007669"/>
    <property type="project" value="UniProtKB-ARBA"/>
</dbReference>
<dbReference type="InterPro" id="IPR001005">
    <property type="entry name" value="SANT/Myb"/>
</dbReference>
<keyword evidence="4" id="KW-0238">DNA-binding</keyword>
<dbReference type="InterPro" id="IPR009057">
    <property type="entry name" value="Homeodomain-like_sf"/>
</dbReference>
<dbReference type="InterPro" id="IPR017930">
    <property type="entry name" value="Myb_dom"/>
</dbReference>
<dbReference type="RefSeq" id="XP_016480310.1">
    <property type="nucleotide sequence ID" value="XM_016624824.2"/>
</dbReference>
<evidence type="ECO:0000256" key="6">
    <source>
        <dbReference type="ARBA" id="ARBA00023242"/>
    </source>
</evidence>
<dbReference type="GO" id="GO:0005634">
    <property type="term" value="C:nucleus"/>
    <property type="evidence" value="ECO:0000318"/>
    <property type="project" value="GO_Central"/>
</dbReference>
<keyword evidence="10" id="KW-1185">Reference proteome</keyword>
<proteinExistence type="predicted"/>
<feature type="region of interest" description="Disordered" evidence="7">
    <location>
        <begin position="274"/>
        <end position="294"/>
    </location>
</feature>
<keyword evidence="2" id="KW-0677">Repeat</keyword>
<reference evidence="11" key="2">
    <citation type="submission" date="2025-08" db="UniProtKB">
        <authorList>
            <consortium name="RefSeq"/>
        </authorList>
    </citation>
    <scope>IDENTIFICATION</scope>
    <source>
        <tissue evidence="11">Leaf</tissue>
    </source>
</reference>
<evidence type="ECO:0000256" key="3">
    <source>
        <dbReference type="ARBA" id="ARBA00023015"/>
    </source>
</evidence>
<organism evidence="10 11">
    <name type="scientific">Nicotiana tabacum</name>
    <name type="common">Common tobacco</name>
    <dbReference type="NCBI Taxonomy" id="4097"/>
    <lineage>
        <taxon>Eukaryota</taxon>
        <taxon>Viridiplantae</taxon>
        <taxon>Streptophyta</taxon>
        <taxon>Embryophyta</taxon>
        <taxon>Tracheophyta</taxon>
        <taxon>Spermatophyta</taxon>
        <taxon>Magnoliopsida</taxon>
        <taxon>eudicotyledons</taxon>
        <taxon>Gunneridae</taxon>
        <taxon>Pentapetalae</taxon>
        <taxon>asterids</taxon>
        <taxon>lamiids</taxon>
        <taxon>Solanales</taxon>
        <taxon>Solanaceae</taxon>
        <taxon>Nicotianoideae</taxon>
        <taxon>Nicotianeae</taxon>
        <taxon>Nicotiana</taxon>
    </lineage>
</organism>
<evidence type="ECO:0000256" key="1">
    <source>
        <dbReference type="ARBA" id="ARBA00004123"/>
    </source>
</evidence>
<dbReference type="GO" id="GO:0046148">
    <property type="term" value="P:pigment biosynthetic process"/>
    <property type="evidence" value="ECO:0007669"/>
    <property type="project" value="UniProtKB-ARBA"/>
</dbReference>
<dbReference type="GeneID" id="107801493"/>
<dbReference type="Proteomes" id="UP000790787">
    <property type="component" value="Chromosome 19"/>
</dbReference>
<dbReference type="GO" id="GO:0000987">
    <property type="term" value="F:cis-regulatory region sequence-specific DNA binding"/>
    <property type="evidence" value="ECO:0000318"/>
    <property type="project" value="GO_Central"/>
</dbReference>
<keyword evidence="6" id="KW-0539">Nucleus</keyword>
<dbReference type="SMR" id="A0A1S4AUR1"/>
<dbReference type="STRING" id="4097.A0A1S4AUR1"/>
<reference evidence="10" key="1">
    <citation type="journal article" date="2014" name="Nat. Commun.">
        <title>The tobacco genome sequence and its comparison with those of tomato and potato.</title>
        <authorList>
            <person name="Sierro N."/>
            <person name="Battey J.N."/>
            <person name="Ouadi S."/>
            <person name="Bakaher N."/>
            <person name="Bovet L."/>
            <person name="Willig A."/>
            <person name="Goepfert S."/>
            <person name="Peitsch M.C."/>
            <person name="Ivanov N.V."/>
        </authorList>
    </citation>
    <scope>NUCLEOTIDE SEQUENCE [LARGE SCALE GENOMIC DNA]</scope>
</reference>
<evidence type="ECO:0000313" key="11">
    <source>
        <dbReference type="RefSeq" id="XP_016480310.1"/>
    </source>
</evidence>
<evidence type="ECO:0000256" key="2">
    <source>
        <dbReference type="ARBA" id="ARBA00022737"/>
    </source>
</evidence>
<comment type="subcellular location">
    <subcellularLocation>
        <location evidence="1">Nucleus</location>
    </subcellularLocation>
</comment>
<dbReference type="PROSITE" id="PS51294">
    <property type="entry name" value="HTH_MYB"/>
    <property type="match status" value="2"/>
</dbReference>
<keyword evidence="3" id="KW-0805">Transcription regulation</keyword>
<feature type="region of interest" description="Disordered" evidence="7">
    <location>
        <begin position="145"/>
        <end position="193"/>
    </location>
</feature>
<dbReference type="GO" id="GO:0006950">
    <property type="term" value="P:response to stress"/>
    <property type="evidence" value="ECO:0007669"/>
    <property type="project" value="UniProtKB-ARBA"/>
</dbReference>
<dbReference type="Gene3D" id="1.10.10.60">
    <property type="entry name" value="Homeodomain-like"/>
    <property type="match status" value="2"/>
</dbReference>
<name>A0A1S4AUR1_TOBAC</name>
<dbReference type="SUPFAM" id="SSF46689">
    <property type="entry name" value="Homeodomain-like"/>
    <property type="match status" value="1"/>
</dbReference>
<evidence type="ECO:0000256" key="7">
    <source>
        <dbReference type="SAM" id="MobiDB-lite"/>
    </source>
</evidence>
<dbReference type="SMART" id="SM00717">
    <property type="entry name" value="SANT"/>
    <property type="match status" value="2"/>
</dbReference>
<dbReference type="OrthoDB" id="2143914at2759"/>
<dbReference type="PANTHER" id="PTHR47999">
    <property type="entry name" value="TRANSCRIPTION FACTOR MYB8-RELATED-RELATED"/>
    <property type="match status" value="1"/>
</dbReference>
<feature type="domain" description="HTH myb-type" evidence="9">
    <location>
        <begin position="9"/>
        <end position="61"/>
    </location>
</feature>
<feature type="compositionally biased region" description="Polar residues" evidence="7">
    <location>
        <begin position="284"/>
        <end position="294"/>
    </location>
</feature>
<dbReference type="PANTHER" id="PTHR47999:SF111">
    <property type="entry name" value="TRANSCRIPTION FACTOR MYB11-RELATED"/>
    <property type="match status" value="1"/>
</dbReference>
<evidence type="ECO:0000256" key="5">
    <source>
        <dbReference type="ARBA" id="ARBA00023163"/>
    </source>
</evidence>
<evidence type="ECO:0000313" key="10">
    <source>
        <dbReference type="Proteomes" id="UP000790787"/>
    </source>
</evidence>
<feature type="domain" description="Myb-like" evidence="8">
    <location>
        <begin position="9"/>
        <end position="61"/>
    </location>
</feature>
<keyword evidence="5" id="KW-0804">Transcription</keyword>
<dbReference type="InterPro" id="IPR015495">
    <property type="entry name" value="Myb_TF_plants"/>
</dbReference>
<dbReference type="PROSITE" id="PS50090">
    <property type="entry name" value="MYB_LIKE"/>
    <property type="match status" value="2"/>
</dbReference>
<evidence type="ECO:0000256" key="4">
    <source>
        <dbReference type="ARBA" id="ARBA00023125"/>
    </source>
</evidence>
<feature type="domain" description="Myb-like" evidence="8">
    <location>
        <begin position="62"/>
        <end position="112"/>
    </location>
</feature>
<dbReference type="GO" id="GO:0006355">
    <property type="term" value="P:regulation of DNA-templated transcription"/>
    <property type="evidence" value="ECO:0000318"/>
    <property type="project" value="GO_Central"/>
</dbReference>